<keyword evidence="1" id="KW-1133">Transmembrane helix</keyword>
<dbReference type="AlphaFoldDB" id="A0A0E9WII0"/>
<organism evidence="2">
    <name type="scientific">Anguilla anguilla</name>
    <name type="common">European freshwater eel</name>
    <name type="synonym">Muraena anguilla</name>
    <dbReference type="NCBI Taxonomy" id="7936"/>
    <lineage>
        <taxon>Eukaryota</taxon>
        <taxon>Metazoa</taxon>
        <taxon>Chordata</taxon>
        <taxon>Craniata</taxon>
        <taxon>Vertebrata</taxon>
        <taxon>Euteleostomi</taxon>
        <taxon>Actinopterygii</taxon>
        <taxon>Neopterygii</taxon>
        <taxon>Teleostei</taxon>
        <taxon>Anguilliformes</taxon>
        <taxon>Anguillidae</taxon>
        <taxon>Anguilla</taxon>
    </lineage>
</organism>
<feature type="transmembrane region" description="Helical" evidence="1">
    <location>
        <begin position="12"/>
        <end position="39"/>
    </location>
</feature>
<accession>A0A0E9WII0</accession>
<sequence>MYCVSSFYFTALWWSFCSFCMRFTVTLIYCAVLAFLSLLNFIHS</sequence>
<reference evidence="2" key="1">
    <citation type="submission" date="2014-11" db="EMBL/GenBank/DDBJ databases">
        <authorList>
            <person name="Amaro Gonzalez C."/>
        </authorList>
    </citation>
    <scope>NUCLEOTIDE SEQUENCE</scope>
</reference>
<evidence type="ECO:0000313" key="2">
    <source>
        <dbReference type="EMBL" id="JAH89263.1"/>
    </source>
</evidence>
<keyword evidence="1" id="KW-0472">Membrane</keyword>
<protein>
    <submittedName>
        <fullName evidence="2">Uncharacterized protein</fullName>
    </submittedName>
</protein>
<name>A0A0E9WII0_ANGAN</name>
<reference evidence="2" key="2">
    <citation type="journal article" date="2015" name="Fish Shellfish Immunol.">
        <title>Early steps in the European eel (Anguilla anguilla)-Vibrio vulnificus interaction in the gills: Role of the RtxA13 toxin.</title>
        <authorList>
            <person name="Callol A."/>
            <person name="Pajuelo D."/>
            <person name="Ebbesson L."/>
            <person name="Teles M."/>
            <person name="MacKenzie S."/>
            <person name="Amaro C."/>
        </authorList>
    </citation>
    <scope>NUCLEOTIDE SEQUENCE</scope>
</reference>
<evidence type="ECO:0000256" key="1">
    <source>
        <dbReference type="SAM" id="Phobius"/>
    </source>
</evidence>
<keyword evidence="1" id="KW-0812">Transmembrane</keyword>
<dbReference type="EMBL" id="GBXM01019314">
    <property type="protein sequence ID" value="JAH89263.1"/>
    <property type="molecule type" value="Transcribed_RNA"/>
</dbReference>
<proteinExistence type="predicted"/>